<accession>A0A916S3T4</accession>
<gene>
    <name evidence="1" type="ORF">GCM10011491_08100</name>
</gene>
<proteinExistence type="predicted"/>
<evidence type="ECO:0000313" key="1">
    <source>
        <dbReference type="EMBL" id="GGA83045.1"/>
    </source>
</evidence>
<dbReference type="RefSeq" id="WP_188821701.1">
    <property type="nucleotide sequence ID" value="NZ_BMHH01000002.1"/>
</dbReference>
<reference evidence="1" key="2">
    <citation type="submission" date="2020-09" db="EMBL/GenBank/DDBJ databases">
        <authorList>
            <person name="Sun Q."/>
            <person name="Zhou Y."/>
        </authorList>
    </citation>
    <scope>NUCLEOTIDE SEQUENCE</scope>
    <source>
        <strain evidence="1">CGMCC 1.15082</strain>
    </source>
</reference>
<name>A0A916S3T4_9HYPH</name>
<evidence type="ECO:0000313" key="2">
    <source>
        <dbReference type="Proteomes" id="UP000646478"/>
    </source>
</evidence>
<dbReference type="AlphaFoldDB" id="A0A916S3T4"/>
<organism evidence="1 2">
    <name type="scientific">Brucella endophytica</name>
    <dbReference type="NCBI Taxonomy" id="1963359"/>
    <lineage>
        <taxon>Bacteria</taxon>
        <taxon>Pseudomonadati</taxon>
        <taxon>Pseudomonadota</taxon>
        <taxon>Alphaproteobacteria</taxon>
        <taxon>Hyphomicrobiales</taxon>
        <taxon>Brucellaceae</taxon>
        <taxon>Brucella/Ochrobactrum group</taxon>
        <taxon>Brucella</taxon>
    </lineage>
</organism>
<evidence type="ECO:0008006" key="3">
    <source>
        <dbReference type="Google" id="ProtNLM"/>
    </source>
</evidence>
<reference evidence="1" key="1">
    <citation type="journal article" date="2014" name="Int. J. Syst. Evol. Microbiol.">
        <title>Complete genome sequence of Corynebacterium casei LMG S-19264T (=DSM 44701T), isolated from a smear-ripened cheese.</title>
        <authorList>
            <consortium name="US DOE Joint Genome Institute (JGI-PGF)"/>
            <person name="Walter F."/>
            <person name="Albersmeier A."/>
            <person name="Kalinowski J."/>
            <person name="Ruckert C."/>
        </authorList>
    </citation>
    <scope>NUCLEOTIDE SEQUENCE</scope>
    <source>
        <strain evidence="1">CGMCC 1.15082</strain>
    </source>
</reference>
<protein>
    <recommendedName>
        <fullName evidence="3">Ribbon-helix-helix protein CopG domain-containing protein</fullName>
    </recommendedName>
</protein>
<comment type="caution">
    <text evidence="1">The sequence shown here is derived from an EMBL/GenBank/DDBJ whole genome shotgun (WGS) entry which is preliminary data.</text>
</comment>
<dbReference type="EMBL" id="BMHH01000002">
    <property type="protein sequence ID" value="GGA83045.1"/>
    <property type="molecule type" value="Genomic_DNA"/>
</dbReference>
<sequence length="95" mass="10685">MSNSRFVSQLRETADRADASPVELRTLLRRAALRLDNTSGVVFEPAVEDMLSHVTGELKLGRSEFIQQVVREWLERNAYLPVHTLDEDDETAGSA</sequence>
<keyword evidence="2" id="KW-1185">Reference proteome</keyword>
<dbReference type="Proteomes" id="UP000646478">
    <property type="component" value="Unassembled WGS sequence"/>
</dbReference>